<keyword evidence="6 7" id="KW-0961">Cell wall biogenesis/degradation</keyword>
<evidence type="ECO:0000256" key="2">
    <source>
        <dbReference type="ARBA" id="ARBA00022692"/>
    </source>
</evidence>
<evidence type="ECO:0000313" key="8">
    <source>
        <dbReference type="EMBL" id="PWK96661.1"/>
    </source>
</evidence>
<reference evidence="8 9" key="1">
    <citation type="submission" date="2018-05" db="EMBL/GenBank/DDBJ databases">
        <title>Animal gut microbial communities from fecal samples from Wisconsin, USA.</title>
        <authorList>
            <person name="Neumann A."/>
        </authorList>
    </citation>
    <scope>NUCLEOTIDE SEQUENCE [LARGE SCALE GENOMIC DNA]</scope>
    <source>
        <strain evidence="8 9">UWS4</strain>
    </source>
</reference>
<evidence type="ECO:0000256" key="4">
    <source>
        <dbReference type="ARBA" id="ARBA00023136"/>
    </source>
</evidence>
<keyword evidence="3 7" id="KW-1133">Transmembrane helix</keyword>
<evidence type="ECO:0000313" key="9">
    <source>
        <dbReference type="Proteomes" id="UP000245523"/>
    </source>
</evidence>
<evidence type="ECO:0000256" key="1">
    <source>
        <dbReference type="ARBA" id="ARBA00022475"/>
    </source>
</evidence>
<evidence type="ECO:0000256" key="6">
    <source>
        <dbReference type="ARBA" id="ARBA00023316"/>
    </source>
</evidence>
<keyword evidence="5 7" id="KW-0456">Lyase</keyword>
<comment type="similarity">
    <text evidence="7">Belongs to the transglycosylase MltG family.</text>
</comment>
<keyword evidence="1 7" id="KW-1003">Cell membrane</keyword>
<dbReference type="Gene3D" id="3.30.1490.480">
    <property type="entry name" value="Endolytic murein transglycosylase"/>
    <property type="match status" value="1"/>
</dbReference>
<name>A0ABX5LJU7_9BACT</name>
<comment type="function">
    <text evidence="7">Functions as a peptidoglycan terminase that cleaves nascent peptidoglycan strands endolytically to terminate their elongation.</text>
</comment>
<dbReference type="PANTHER" id="PTHR30518:SF2">
    <property type="entry name" value="ENDOLYTIC MUREIN TRANSGLYCOSYLASE"/>
    <property type="match status" value="1"/>
</dbReference>
<sequence>MKKFFLTFVILVILATAALYFAKKQIDAPNQVRKWTTVQVASGATPVKIGNALAEKGLVSSSKLFSWWCRIQKVQLKAGWYDVPPAMSIAKLAEILSSGKTATRKVTIPEGRASWEMPAYFRKAIPDFDSTKWEAIVHDPQFAKELGLESDNLEGYLLPETYSIEFGATEKDIARQMVKANLKLKKEMQALQSPLWNELGGWHKVLTLASVVEEETGKTDERNLIAGVFVNRLRIGMPLGADPTVRFIFRNLTGPIYKSQLQSDSPYNTRRFKGLMPGPISNPGRKAIEAALHPTNTKALYFVAKDDGSGTHFFSNSLSEHNQFKSTAAQNRKRSQ</sequence>
<dbReference type="Pfam" id="PF02618">
    <property type="entry name" value="YceG"/>
    <property type="match status" value="1"/>
</dbReference>
<dbReference type="InterPro" id="IPR003770">
    <property type="entry name" value="MLTG-like"/>
</dbReference>
<evidence type="ECO:0000256" key="5">
    <source>
        <dbReference type="ARBA" id="ARBA00023239"/>
    </source>
</evidence>
<dbReference type="Proteomes" id="UP000245523">
    <property type="component" value="Unassembled WGS sequence"/>
</dbReference>
<comment type="catalytic activity">
    <reaction evidence="7">
        <text>a peptidoglycan chain = a peptidoglycan chain with N-acetyl-1,6-anhydromuramyl-[peptide] at the reducing end + a peptidoglycan chain with N-acetylglucosamine at the non-reducing end.</text>
        <dbReference type="EC" id="4.2.2.29"/>
    </reaction>
</comment>
<dbReference type="HAMAP" id="MF_02065">
    <property type="entry name" value="MltG"/>
    <property type="match status" value="1"/>
</dbReference>
<keyword evidence="2 7" id="KW-0812">Transmembrane</keyword>
<dbReference type="CDD" id="cd08010">
    <property type="entry name" value="MltG_like"/>
    <property type="match status" value="1"/>
</dbReference>
<proteinExistence type="inferred from homology"/>
<dbReference type="EC" id="4.2.2.29" evidence="7"/>
<comment type="caution">
    <text evidence="8">The sequence shown here is derived from an EMBL/GenBank/DDBJ whole genome shotgun (WGS) entry which is preliminary data.</text>
</comment>
<protein>
    <recommendedName>
        <fullName evidence="7">Endolytic murein transglycosylase</fullName>
        <ecNumber evidence="7">4.2.2.29</ecNumber>
    </recommendedName>
    <alternativeName>
        <fullName evidence="7">Peptidoglycan lytic transglycosylase</fullName>
    </alternativeName>
    <alternativeName>
        <fullName evidence="7">Peptidoglycan polymerization terminase</fullName>
    </alternativeName>
</protein>
<gene>
    <name evidence="7" type="primary">mltG</name>
    <name evidence="8" type="ORF">B0H50_11646</name>
</gene>
<accession>A0ABX5LJU7</accession>
<keyword evidence="4 7" id="KW-0472">Membrane</keyword>
<dbReference type="PANTHER" id="PTHR30518">
    <property type="entry name" value="ENDOLYTIC MUREIN TRANSGLYCOSYLASE"/>
    <property type="match status" value="1"/>
</dbReference>
<keyword evidence="9" id="KW-1185">Reference proteome</keyword>
<dbReference type="Gene3D" id="3.30.160.60">
    <property type="entry name" value="Classic Zinc Finger"/>
    <property type="match status" value="1"/>
</dbReference>
<feature type="site" description="Important for catalytic activity" evidence="7">
    <location>
        <position position="215"/>
    </location>
</feature>
<dbReference type="EMBL" id="QGHD01000016">
    <property type="protein sequence ID" value="PWK96661.1"/>
    <property type="molecule type" value="Genomic_DNA"/>
</dbReference>
<organism evidence="8 9">
    <name type="scientific">Hallerella porci</name>
    <dbReference type="NCBI Taxonomy" id="1945871"/>
    <lineage>
        <taxon>Bacteria</taxon>
        <taxon>Pseudomonadati</taxon>
        <taxon>Fibrobacterota</taxon>
        <taxon>Fibrobacteria</taxon>
        <taxon>Fibrobacterales</taxon>
        <taxon>Fibrobacteraceae</taxon>
        <taxon>Hallerella</taxon>
    </lineage>
</organism>
<dbReference type="NCBIfam" id="TIGR00247">
    <property type="entry name" value="endolytic transglycosylase MltG"/>
    <property type="match status" value="1"/>
</dbReference>
<evidence type="ECO:0000256" key="3">
    <source>
        <dbReference type="ARBA" id="ARBA00022989"/>
    </source>
</evidence>
<dbReference type="RefSeq" id="WP_109587555.1">
    <property type="nucleotide sequence ID" value="NZ_QGHD01000016.1"/>
</dbReference>
<evidence type="ECO:0000256" key="7">
    <source>
        <dbReference type="HAMAP-Rule" id="MF_02065"/>
    </source>
</evidence>